<evidence type="ECO:0000313" key="2">
    <source>
        <dbReference type="Proteomes" id="UP000824081"/>
    </source>
</evidence>
<comment type="caution">
    <text evidence="1">The sequence shown here is derived from an EMBL/GenBank/DDBJ whole genome shotgun (WGS) entry which is preliminary data.</text>
</comment>
<accession>A0A9D1ME31</accession>
<reference evidence="1" key="1">
    <citation type="submission" date="2020-10" db="EMBL/GenBank/DDBJ databases">
        <authorList>
            <person name="Gilroy R."/>
        </authorList>
    </citation>
    <scope>NUCLEOTIDE SEQUENCE</scope>
    <source>
        <strain evidence="1">11687</strain>
    </source>
</reference>
<evidence type="ECO:0000313" key="1">
    <source>
        <dbReference type="EMBL" id="HIU58705.1"/>
    </source>
</evidence>
<organism evidence="1 2">
    <name type="scientific">Candidatus Scatosoma pullistercoris</name>
    <dbReference type="NCBI Taxonomy" id="2840934"/>
    <lineage>
        <taxon>Bacteria</taxon>
        <taxon>Bacillati</taxon>
        <taxon>Bacillota</taxon>
        <taxon>Clostridia</taxon>
        <taxon>Candidatus Scatosoma</taxon>
    </lineage>
</organism>
<proteinExistence type="predicted"/>
<sequence length="142" mass="16335">DYAQTAICFLCQFMGRSVYEIYGKDSKGIEITIKSACFREVDGQIRKCRRRATKVDSIDFTDYKALPVDPVNCFEKEQTDYDKADEILKALHLNELQAAILNCYLRGMIQSEVMAELNIGRGCINYRKAQIRKKYIACFGSY</sequence>
<feature type="non-terminal residue" evidence="1">
    <location>
        <position position="1"/>
    </location>
</feature>
<name>A0A9D1ME31_9FIRM</name>
<gene>
    <name evidence="1" type="ORF">IAC57_01250</name>
</gene>
<dbReference type="EMBL" id="DVMZ01000034">
    <property type="protein sequence ID" value="HIU58705.1"/>
    <property type="molecule type" value="Genomic_DNA"/>
</dbReference>
<protein>
    <submittedName>
        <fullName evidence="1">Uncharacterized protein</fullName>
    </submittedName>
</protein>
<dbReference type="AlphaFoldDB" id="A0A9D1ME31"/>
<reference evidence="1" key="2">
    <citation type="journal article" date="2021" name="PeerJ">
        <title>Extensive microbial diversity within the chicken gut microbiome revealed by metagenomics and culture.</title>
        <authorList>
            <person name="Gilroy R."/>
            <person name="Ravi A."/>
            <person name="Getino M."/>
            <person name="Pursley I."/>
            <person name="Horton D.L."/>
            <person name="Alikhan N.F."/>
            <person name="Baker D."/>
            <person name="Gharbi K."/>
            <person name="Hall N."/>
            <person name="Watson M."/>
            <person name="Adriaenssens E.M."/>
            <person name="Foster-Nyarko E."/>
            <person name="Jarju S."/>
            <person name="Secka A."/>
            <person name="Antonio M."/>
            <person name="Oren A."/>
            <person name="Chaudhuri R.R."/>
            <person name="La Ragione R."/>
            <person name="Hildebrand F."/>
            <person name="Pallen M.J."/>
        </authorList>
    </citation>
    <scope>NUCLEOTIDE SEQUENCE</scope>
    <source>
        <strain evidence="1">11687</strain>
    </source>
</reference>
<dbReference type="Proteomes" id="UP000824081">
    <property type="component" value="Unassembled WGS sequence"/>
</dbReference>